<reference evidence="2 3" key="1">
    <citation type="journal article" date="2011" name="Proc. Natl. Acad. Sci. U.S.A.">
        <title>Evolutionary erosion of yeast sex chromosomes by mating-type switching accidents.</title>
        <authorList>
            <person name="Gordon J.L."/>
            <person name="Armisen D."/>
            <person name="Proux-Wera E."/>
            <person name="Oheigeartaigh S.S."/>
            <person name="Byrne K.P."/>
            <person name="Wolfe K.H."/>
        </authorList>
    </citation>
    <scope>NUCLEOTIDE SEQUENCE [LARGE SCALE GENOMIC DNA]</scope>
    <source>
        <strain evidence="3">ATCC 10597 / BCRC 20456 / CBS 421 / NBRC 0211 / NRRL Y-12639</strain>
    </source>
</reference>
<dbReference type="GO" id="GO:0005739">
    <property type="term" value="C:mitochondrion"/>
    <property type="evidence" value="ECO:0007669"/>
    <property type="project" value="EnsemblFungi"/>
</dbReference>
<feature type="compositionally biased region" description="Acidic residues" evidence="1">
    <location>
        <begin position="325"/>
        <end position="343"/>
    </location>
</feature>
<feature type="region of interest" description="Disordered" evidence="1">
    <location>
        <begin position="320"/>
        <end position="345"/>
    </location>
</feature>
<feature type="compositionally biased region" description="Acidic residues" evidence="1">
    <location>
        <begin position="423"/>
        <end position="438"/>
    </location>
</feature>
<dbReference type="AlphaFoldDB" id="J7SB68"/>
<dbReference type="OrthoDB" id="5594977at2759"/>
<keyword evidence="3" id="KW-1185">Reference proteome</keyword>
<feature type="compositionally biased region" description="Polar residues" evidence="1">
    <location>
        <begin position="75"/>
        <end position="86"/>
    </location>
</feature>
<dbReference type="STRING" id="1071378.J7SB68"/>
<protein>
    <recommendedName>
        <fullName evidence="4">Maintenance of telomere capping protein 1</fullName>
    </recommendedName>
</protein>
<dbReference type="eggNOG" id="ENOG502QU4J">
    <property type="taxonomic scope" value="Eukaryota"/>
</dbReference>
<dbReference type="EMBL" id="HE580273">
    <property type="protein sequence ID" value="CCK73593.1"/>
    <property type="molecule type" value="Genomic_DNA"/>
</dbReference>
<evidence type="ECO:0000313" key="2">
    <source>
        <dbReference type="EMBL" id="CCK73593.1"/>
    </source>
</evidence>
<gene>
    <name evidence="2" type="primary">NDAI0G06100</name>
    <name evidence="2" type="ordered locus">NDAI_0G06100</name>
</gene>
<dbReference type="InterPro" id="IPR018814">
    <property type="entry name" value="DUF5427"/>
</dbReference>
<dbReference type="RefSeq" id="XP_003980269.1">
    <property type="nucleotide sequence ID" value="XM_003980220.1"/>
</dbReference>
<accession>J7SB68</accession>
<sequence length="472" mass="53354">MTTERKSTEVDDVFEFLESLPSENATDKSIDDTNDNKGKTNEGGAGDEDIMDFLDELEKSNLSIEKPSKKKKGLTGNSADKTGQQSAKEEGKEKTEKVSPTITKEKEEEVISGKEEEENQEQGHEEEEEEEVEQGRDGTPLNDPITSISNWWSSSGQATVSTLWDKTTKQATSQIKKIGDKIGQDQLLQQSRGAIKITELAKNLSKIVVGETDEILRIHLVHDLINYSYLQYQIEDKFHQVLSSQVQGGVRIFVDEWGNPNKKDTGRRSTITDFNEAKFLKQKLNLFRGKTTDGEKLALANLENSIKLFNKAHDELLKRKKELNEKDDENSENDDDDEEEEEEQNKISDIFIAILPIAVEEKGKTSSDDKDIITTDASYPGNFNFTIVLKDITNNITTITRSQGFPLKWVKWLETEKDKGEEEAKEEAADEEAKEEELGVDPGDWVKDWIEDGLNLSFGIVAQNYVIQRMGF</sequence>
<dbReference type="KEGG" id="ndi:NDAI_0G06100"/>
<feature type="compositionally biased region" description="Acidic residues" evidence="1">
    <location>
        <begin position="45"/>
        <end position="55"/>
    </location>
</feature>
<organism evidence="2 3">
    <name type="scientific">Naumovozyma dairenensis (strain ATCC 10597 / BCRC 20456 / CBS 421 / NBRC 0211 / NRRL Y-12639)</name>
    <name type="common">Saccharomyces dairenensis</name>
    <dbReference type="NCBI Taxonomy" id="1071378"/>
    <lineage>
        <taxon>Eukaryota</taxon>
        <taxon>Fungi</taxon>
        <taxon>Dikarya</taxon>
        <taxon>Ascomycota</taxon>
        <taxon>Saccharomycotina</taxon>
        <taxon>Saccharomycetes</taxon>
        <taxon>Saccharomycetales</taxon>
        <taxon>Saccharomycetaceae</taxon>
        <taxon>Naumovozyma</taxon>
    </lineage>
</organism>
<name>J7SB68_NAUDC</name>
<dbReference type="PANTHER" id="PTHR28265:SF1">
    <property type="entry name" value="MAINTENANCE OF TELOMERE CAPPING PROTEIN 1"/>
    <property type="match status" value="1"/>
</dbReference>
<feature type="region of interest" description="Disordered" evidence="1">
    <location>
        <begin position="1"/>
        <end position="147"/>
    </location>
</feature>
<dbReference type="OMA" id="RIHLVHD"/>
<proteinExistence type="predicted"/>
<feature type="compositionally biased region" description="Basic and acidic residues" evidence="1">
    <location>
        <begin position="25"/>
        <end position="40"/>
    </location>
</feature>
<dbReference type="Pfam" id="PF10310">
    <property type="entry name" value="DUF5427"/>
    <property type="match status" value="1"/>
</dbReference>
<evidence type="ECO:0008006" key="4">
    <source>
        <dbReference type="Google" id="ProtNLM"/>
    </source>
</evidence>
<feature type="compositionally biased region" description="Basic and acidic residues" evidence="1">
    <location>
        <begin position="87"/>
        <end position="114"/>
    </location>
</feature>
<evidence type="ECO:0000313" key="3">
    <source>
        <dbReference type="Proteomes" id="UP000000689"/>
    </source>
</evidence>
<evidence type="ECO:0000256" key="1">
    <source>
        <dbReference type="SAM" id="MobiDB-lite"/>
    </source>
</evidence>
<dbReference type="GeneID" id="13927057"/>
<dbReference type="PANTHER" id="PTHR28265">
    <property type="entry name" value="MAINTENANCE OF TELOMERE CAPPING PROTEIN 1"/>
    <property type="match status" value="1"/>
</dbReference>
<feature type="compositionally biased region" description="Acidic residues" evidence="1">
    <location>
        <begin position="115"/>
        <end position="132"/>
    </location>
</feature>
<dbReference type="HOGENOM" id="CLU_042692_0_0_1"/>
<feature type="region of interest" description="Disordered" evidence="1">
    <location>
        <begin position="419"/>
        <end position="438"/>
    </location>
</feature>
<dbReference type="Proteomes" id="UP000000689">
    <property type="component" value="Chromosome 7"/>
</dbReference>